<reference evidence="2" key="1">
    <citation type="submission" date="2009-07" db="EMBL/GenBank/DDBJ databases">
        <title>Complete genome sequence of Zobellia galactanivorans Dsij.</title>
        <authorList>
            <consortium name="Genoscope - CEA"/>
        </authorList>
    </citation>
    <scope>NUCLEOTIDE SEQUENCE [LARGE SCALE GENOMIC DNA]</scope>
    <source>
        <strain evidence="2">DSM 12802 / CCUG 47099 / CIP 106680 / NCIMB 13871 / Dsij</strain>
    </source>
</reference>
<organism evidence="1 2">
    <name type="scientific">Zobellia galactanivorans (strain DSM 12802 / CCUG 47099 / CIP 106680 / NCIMB 13871 / Dsij)</name>
    <dbReference type="NCBI Taxonomy" id="63186"/>
    <lineage>
        <taxon>Bacteria</taxon>
        <taxon>Pseudomonadati</taxon>
        <taxon>Bacteroidota</taxon>
        <taxon>Flavobacteriia</taxon>
        <taxon>Flavobacteriales</taxon>
        <taxon>Flavobacteriaceae</taxon>
        <taxon>Zobellia</taxon>
    </lineage>
</organism>
<dbReference type="KEGG" id="zga:ZOBELLIA_1163"/>
<sequence length="66" mass="7189">MHLYKQKNHPFLRDGFPVRHLDPTGSTDYFFLGAAFGAAFLPDFAGEGLADGLPAFFACAIVSIIK</sequence>
<protein>
    <submittedName>
        <fullName evidence="1">Uncharacterized protein</fullName>
    </submittedName>
</protein>
<name>G0LAC2_ZOBGA</name>
<evidence type="ECO:0000313" key="1">
    <source>
        <dbReference type="EMBL" id="CAZ95220.1"/>
    </source>
</evidence>
<proteinExistence type="predicted"/>
<accession>G0LAC2</accession>
<dbReference type="EMBL" id="FP476056">
    <property type="protein sequence ID" value="CAZ95220.1"/>
    <property type="molecule type" value="Genomic_DNA"/>
</dbReference>
<dbReference type="HOGENOM" id="CLU_2830431_0_0_10"/>
<gene>
    <name evidence="1" type="ordered locus">zobellia_1163</name>
</gene>
<keyword evidence="2" id="KW-1185">Reference proteome</keyword>
<dbReference type="Proteomes" id="UP000008898">
    <property type="component" value="Chromosome"/>
</dbReference>
<dbReference type="AlphaFoldDB" id="G0LAC2"/>
<evidence type="ECO:0000313" key="2">
    <source>
        <dbReference type="Proteomes" id="UP000008898"/>
    </source>
</evidence>
<reference evidence="1 2" key="2">
    <citation type="journal article" date="2012" name="Environ. Microbiol.">
        <title>Characterization of the first alginolytic operons in a marine bacterium: from their emergence in marine Flavobacteriia to their independent transfers to marine Proteobacteria and human gut Bacteroides.</title>
        <authorList>
            <person name="Thomas F."/>
            <person name="Barbeyron T."/>
            <person name="Tonon T."/>
            <person name="Genicot S."/>
            <person name="Czjzek M."/>
            <person name="Michel G."/>
        </authorList>
    </citation>
    <scope>NUCLEOTIDE SEQUENCE [LARGE SCALE GENOMIC DNA]</scope>
    <source>
        <strain evidence="2">DSM 12802 / CCUG 47099 / CIP 106680 / NCIMB 13871 / Dsij</strain>
    </source>
</reference>